<gene>
    <name evidence="3" type="ORF">FA014_16255</name>
</gene>
<dbReference type="AlphaFoldDB" id="A0A7Z8NRI1"/>
<accession>A0A7Z8NRI1</accession>
<dbReference type="RefSeq" id="WP_154730690.1">
    <property type="nucleotide sequence ID" value="NZ_SZYE01000180.1"/>
</dbReference>
<comment type="caution">
    <text evidence="3">The sequence shown here is derived from an EMBL/GenBank/DDBJ whole genome shotgun (WGS) entry which is preliminary data.</text>
</comment>
<organism evidence="3 4">
    <name type="scientific">Cellulomonas hominis</name>
    <dbReference type="NCBI Taxonomy" id="156981"/>
    <lineage>
        <taxon>Bacteria</taxon>
        <taxon>Bacillati</taxon>
        <taxon>Actinomycetota</taxon>
        <taxon>Actinomycetes</taxon>
        <taxon>Micrococcales</taxon>
        <taxon>Cellulomonadaceae</taxon>
        <taxon>Cellulomonas</taxon>
    </lineage>
</organism>
<name>A0A7Z8NRI1_9CELL</name>
<dbReference type="Pfam" id="PF18029">
    <property type="entry name" value="Glyoxalase_6"/>
    <property type="match status" value="1"/>
</dbReference>
<dbReference type="PANTHER" id="PTHR35908:SF1">
    <property type="entry name" value="CONSERVED PROTEIN"/>
    <property type="match status" value="1"/>
</dbReference>
<dbReference type="SUPFAM" id="SSF54593">
    <property type="entry name" value="Glyoxalase/Bleomycin resistance protein/Dihydroxybiphenyl dioxygenase"/>
    <property type="match status" value="1"/>
</dbReference>
<proteinExistence type="predicted"/>
<evidence type="ECO:0000313" key="3">
    <source>
        <dbReference type="EMBL" id="TKR22476.1"/>
    </source>
</evidence>
<feature type="region of interest" description="Disordered" evidence="1">
    <location>
        <begin position="37"/>
        <end position="56"/>
    </location>
</feature>
<reference evidence="3 4" key="1">
    <citation type="submission" date="2019-05" db="EMBL/GenBank/DDBJ databases">
        <title>Genome sequence of Cellulomonas hominis strain CS1.</title>
        <authorList>
            <person name="Belmont J."/>
            <person name="Maclea K.S."/>
        </authorList>
    </citation>
    <scope>NUCLEOTIDE SEQUENCE [LARGE SCALE GENOMIC DNA]</scope>
    <source>
        <strain evidence="3 4">CS1</strain>
    </source>
</reference>
<dbReference type="Proteomes" id="UP000308121">
    <property type="component" value="Unassembled WGS sequence"/>
</dbReference>
<evidence type="ECO:0000256" key="1">
    <source>
        <dbReference type="SAM" id="MobiDB-lite"/>
    </source>
</evidence>
<feature type="domain" description="VOC" evidence="2">
    <location>
        <begin position="13"/>
        <end position="145"/>
    </location>
</feature>
<dbReference type="EMBL" id="SZYE01000180">
    <property type="protein sequence ID" value="TKR22476.1"/>
    <property type="molecule type" value="Genomic_DNA"/>
</dbReference>
<dbReference type="CDD" id="cd06587">
    <property type="entry name" value="VOC"/>
    <property type="match status" value="1"/>
</dbReference>
<dbReference type="OrthoDB" id="1645442at2"/>
<dbReference type="InterPro" id="IPR037523">
    <property type="entry name" value="VOC_core"/>
</dbReference>
<dbReference type="InterPro" id="IPR041581">
    <property type="entry name" value="Glyoxalase_6"/>
</dbReference>
<evidence type="ECO:0000259" key="2">
    <source>
        <dbReference type="PROSITE" id="PS51819"/>
    </source>
</evidence>
<sequence length="145" mass="15915">MTDATAPGPVRPRVVQTVLDTTDPRGLAEFYRELLGMSYRPGDEPPAPGEPDPQGDDWLVLRGDDLWPLAFQKVPQITPPTWPDAAVPQQLHLDMTVPDTATLDAQRARAEALGARLLLDRRDDPDEPLFVLADPAGHPFCIFVG</sequence>
<dbReference type="PROSITE" id="PS51819">
    <property type="entry name" value="VOC"/>
    <property type="match status" value="1"/>
</dbReference>
<protein>
    <submittedName>
        <fullName evidence="3">VOC family protein</fullName>
    </submittedName>
</protein>
<dbReference type="Gene3D" id="3.10.180.10">
    <property type="entry name" value="2,3-Dihydroxybiphenyl 1,2-Dioxygenase, domain 1"/>
    <property type="match status" value="1"/>
</dbReference>
<dbReference type="PANTHER" id="PTHR35908">
    <property type="entry name" value="HYPOTHETICAL FUSION PROTEIN"/>
    <property type="match status" value="1"/>
</dbReference>
<dbReference type="InterPro" id="IPR029068">
    <property type="entry name" value="Glyas_Bleomycin-R_OHBP_Dase"/>
</dbReference>
<evidence type="ECO:0000313" key="4">
    <source>
        <dbReference type="Proteomes" id="UP000308121"/>
    </source>
</evidence>